<evidence type="ECO:0000313" key="3">
    <source>
        <dbReference type="Proteomes" id="UP000256645"/>
    </source>
</evidence>
<evidence type="ECO:0000313" key="2">
    <source>
        <dbReference type="EMBL" id="RDW66399.1"/>
    </source>
</evidence>
<dbReference type="Proteomes" id="UP000256645">
    <property type="component" value="Unassembled WGS sequence"/>
</dbReference>
<sequence length="121" mass="13261">MIHLAPRERELIVDSSPPTPTDDTTYIRFAIEQLTRDEDVVGLGRDSSGTDEMPLLPVQGIGYAQSKKSEELRKGLAAARKERAALEAAGLPLSQTRPAASRKLGTKDANEVLKKTEAKRY</sequence>
<dbReference type="AlphaFoldDB" id="A0A3D8QXA2"/>
<feature type="region of interest" description="Disordered" evidence="1">
    <location>
        <begin position="89"/>
        <end position="121"/>
    </location>
</feature>
<dbReference type="OrthoDB" id="10349095at2759"/>
<feature type="compositionally biased region" description="Basic and acidic residues" evidence="1">
    <location>
        <begin position="105"/>
        <end position="121"/>
    </location>
</feature>
<feature type="compositionally biased region" description="Basic and acidic residues" evidence="1">
    <location>
        <begin position="1"/>
        <end position="12"/>
    </location>
</feature>
<keyword evidence="3" id="KW-1185">Reference proteome</keyword>
<dbReference type="EMBL" id="PDLM01000011">
    <property type="protein sequence ID" value="RDW66399.1"/>
    <property type="molecule type" value="Genomic_DNA"/>
</dbReference>
<comment type="caution">
    <text evidence="2">The sequence shown here is derived from an EMBL/GenBank/DDBJ whole genome shotgun (WGS) entry which is preliminary data.</text>
</comment>
<accession>A0A3D8QXA2</accession>
<feature type="region of interest" description="Disordered" evidence="1">
    <location>
        <begin position="1"/>
        <end position="23"/>
    </location>
</feature>
<evidence type="ECO:0000256" key="1">
    <source>
        <dbReference type="SAM" id="MobiDB-lite"/>
    </source>
</evidence>
<reference evidence="2 3" key="1">
    <citation type="journal article" date="2018" name="IMA Fungus">
        <title>IMA Genome-F 9: Draft genome sequence of Annulohypoxylon stygium, Aspergillus mulundensis, Berkeleyomyces basicola (syn. Thielaviopsis basicola), Ceratocystis smalleyi, two Cercospora beticola strains, Coleophoma cylindrospora, Fusarium fracticaudum, Phialophora cf. hyalina, and Morchella septimelata.</title>
        <authorList>
            <person name="Wingfield B.D."/>
            <person name="Bills G.F."/>
            <person name="Dong Y."/>
            <person name="Huang W."/>
            <person name="Nel W.J."/>
            <person name="Swalarsk-Parry B.S."/>
            <person name="Vaghefi N."/>
            <person name="Wilken P.M."/>
            <person name="An Z."/>
            <person name="de Beer Z.W."/>
            <person name="De Vos L."/>
            <person name="Chen L."/>
            <person name="Duong T.A."/>
            <person name="Gao Y."/>
            <person name="Hammerbacher A."/>
            <person name="Kikkert J.R."/>
            <person name="Li Y."/>
            <person name="Li H."/>
            <person name="Li K."/>
            <person name="Li Q."/>
            <person name="Liu X."/>
            <person name="Ma X."/>
            <person name="Naidoo K."/>
            <person name="Pethybridge S.J."/>
            <person name="Sun J."/>
            <person name="Steenkamp E.T."/>
            <person name="van der Nest M.A."/>
            <person name="van Wyk S."/>
            <person name="Wingfield M.J."/>
            <person name="Xiong C."/>
            <person name="Yue Q."/>
            <person name="Zhang X."/>
        </authorList>
    </citation>
    <scope>NUCLEOTIDE SEQUENCE [LARGE SCALE GENOMIC DNA]</scope>
    <source>
        <strain evidence="2 3">BP6252</strain>
    </source>
</reference>
<proteinExistence type="predicted"/>
<name>A0A3D8QXA2_9HELO</name>
<organism evidence="2 3">
    <name type="scientific">Coleophoma cylindrospora</name>
    <dbReference type="NCBI Taxonomy" id="1849047"/>
    <lineage>
        <taxon>Eukaryota</taxon>
        <taxon>Fungi</taxon>
        <taxon>Dikarya</taxon>
        <taxon>Ascomycota</taxon>
        <taxon>Pezizomycotina</taxon>
        <taxon>Leotiomycetes</taxon>
        <taxon>Helotiales</taxon>
        <taxon>Dermateaceae</taxon>
        <taxon>Coleophoma</taxon>
    </lineage>
</organism>
<dbReference type="STRING" id="1849047.A0A3D8QXA2"/>
<gene>
    <name evidence="2" type="ORF">BP6252_10034</name>
</gene>
<protein>
    <submittedName>
        <fullName evidence="2">Uncharacterized protein</fullName>
    </submittedName>
</protein>